<organism evidence="5 6">
    <name type="scientific">Bacillus methanolicus (strain MGA3 / ATCC 53907)</name>
    <dbReference type="NCBI Taxonomy" id="796606"/>
    <lineage>
        <taxon>Bacteria</taxon>
        <taxon>Bacillati</taxon>
        <taxon>Bacillota</taxon>
        <taxon>Bacilli</taxon>
        <taxon>Bacillales</taxon>
        <taxon>Bacillaceae</taxon>
        <taxon>Bacillus</taxon>
    </lineage>
</organism>
<dbReference type="HOGENOM" id="CLU_091705_7_0_9"/>
<evidence type="ECO:0000313" key="5">
    <source>
        <dbReference type="EMBL" id="AIE60911.1"/>
    </source>
</evidence>
<evidence type="ECO:0000256" key="4">
    <source>
        <dbReference type="SAM" id="Phobius"/>
    </source>
</evidence>
<dbReference type="Pfam" id="PF07963">
    <property type="entry name" value="N_methyl"/>
    <property type="match status" value="1"/>
</dbReference>
<protein>
    <submittedName>
        <fullName evidence="5">Uncharacterized protein</fullName>
    </submittedName>
</protein>
<evidence type="ECO:0000313" key="6">
    <source>
        <dbReference type="Proteomes" id="UP000027602"/>
    </source>
</evidence>
<dbReference type="STRING" id="796606.BMMGA3_12590"/>
<dbReference type="PROSITE" id="PS00409">
    <property type="entry name" value="PROKAR_NTER_METHYL"/>
    <property type="match status" value="1"/>
</dbReference>
<dbReference type="InterPro" id="IPR000983">
    <property type="entry name" value="Bac_GSPG_pilin"/>
</dbReference>
<dbReference type="SUPFAM" id="SSF54523">
    <property type="entry name" value="Pili subunits"/>
    <property type="match status" value="1"/>
</dbReference>
<dbReference type="AlphaFoldDB" id="I3ECU9"/>
<evidence type="ECO:0000256" key="1">
    <source>
        <dbReference type="ARBA" id="ARBA00004241"/>
    </source>
</evidence>
<gene>
    <name evidence="5" type="ORF">BMMGA3_12590</name>
</gene>
<dbReference type="KEGG" id="bmet:BMMGA3_12590"/>
<dbReference type="NCBIfam" id="TIGR02532">
    <property type="entry name" value="IV_pilin_GFxxxE"/>
    <property type="match status" value="1"/>
</dbReference>
<keyword evidence="4" id="KW-1133">Transmembrane helix</keyword>
<keyword evidence="4" id="KW-0812">Transmembrane</keyword>
<feature type="transmembrane region" description="Helical" evidence="4">
    <location>
        <begin position="20"/>
        <end position="42"/>
    </location>
</feature>
<dbReference type="OrthoDB" id="2924892at2"/>
<evidence type="ECO:0000256" key="2">
    <source>
        <dbReference type="ARBA" id="ARBA00022481"/>
    </source>
</evidence>
<dbReference type="GO" id="GO:0009986">
    <property type="term" value="C:cell surface"/>
    <property type="evidence" value="ECO:0007669"/>
    <property type="project" value="UniProtKB-SubCell"/>
</dbReference>
<name>I3ECU9_BACMM</name>
<evidence type="ECO:0000256" key="3">
    <source>
        <dbReference type="ARBA" id="ARBA00023287"/>
    </source>
</evidence>
<keyword evidence="3" id="KW-0178">Competence</keyword>
<dbReference type="EMBL" id="CP007739">
    <property type="protein sequence ID" value="AIE60911.1"/>
    <property type="molecule type" value="Genomic_DNA"/>
</dbReference>
<accession>I3ECU9</accession>
<dbReference type="GO" id="GO:0030420">
    <property type="term" value="P:establishment of competence for transformation"/>
    <property type="evidence" value="ECO:0007669"/>
    <property type="project" value="UniProtKB-KW"/>
</dbReference>
<dbReference type="GO" id="GO:0015627">
    <property type="term" value="C:type II protein secretion system complex"/>
    <property type="evidence" value="ECO:0007669"/>
    <property type="project" value="InterPro"/>
</dbReference>
<dbReference type="PRINTS" id="PR00813">
    <property type="entry name" value="BCTERIALGSPG"/>
</dbReference>
<comment type="subcellular location">
    <subcellularLocation>
        <location evidence="1">Cell surface</location>
    </subcellularLocation>
</comment>
<reference evidence="5 6" key="1">
    <citation type="journal article" date="2015" name="BMC Genomics">
        <title>Transcriptome analysis of thermophilic methylotrophic Bacillus methanolicus MGA3 using RNA-sequencing provides detailed insights into its previously uncharted transcriptional landscape.</title>
        <authorList>
            <person name="Irla M."/>
            <person name="Neshat A."/>
            <person name="Brautaset T."/>
            <person name="Ruckert C."/>
            <person name="Kalinowski J."/>
            <person name="Wendisch V.F."/>
        </authorList>
    </citation>
    <scope>NUCLEOTIDE SEQUENCE [LARGE SCALE GENOMIC DNA]</scope>
    <source>
        <strain evidence="6">MGA3 / ATCC 53907</strain>
    </source>
</reference>
<dbReference type="eggNOG" id="COG4969">
    <property type="taxonomic scope" value="Bacteria"/>
</dbReference>
<keyword evidence="4" id="KW-0472">Membrane</keyword>
<proteinExistence type="predicted"/>
<dbReference type="PANTHER" id="PTHR30093">
    <property type="entry name" value="GENERAL SECRETION PATHWAY PROTEIN G"/>
    <property type="match status" value="1"/>
</dbReference>
<sequence>MLQKLGKRLKDQKGLTLIELLAVIVILGIIAAIAIPSIGGIIQKSREDGVKSDAIQVLNAAKTYVAANGIPTQPLTASDLKNYVDDPNLDSNYTVTVTSDGSSTTFKLNATKKVGNVTLTFNNATIKDIDADKGKGDRTIGSGS</sequence>
<dbReference type="Gene3D" id="3.30.700.10">
    <property type="entry name" value="Glycoprotein, Type 4 Pilin"/>
    <property type="match status" value="1"/>
</dbReference>
<keyword evidence="2" id="KW-0488">Methylation</keyword>
<dbReference type="Proteomes" id="UP000027602">
    <property type="component" value="Chromosome"/>
</dbReference>
<dbReference type="RefSeq" id="WP_003347631.1">
    <property type="nucleotide sequence ID" value="NZ_ADWW01000001.1"/>
</dbReference>
<dbReference type="GO" id="GO:0015628">
    <property type="term" value="P:protein secretion by the type II secretion system"/>
    <property type="evidence" value="ECO:0007669"/>
    <property type="project" value="InterPro"/>
</dbReference>
<dbReference type="InterPro" id="IPR012902">
    <property type="entry name" value="N_methyl_site"/>
</dbReference>
<keyword evidence="6" id="KW-1185">Reference proteome</keyword>
<dbReference type="InterPro" id="IPR045584">
    <property type="entry name" value="Pilin-like"/>
</dbReference>